<organism evidence="2 3">
    <name type="scientific">Vigna unguiculata</name>
    <name type="common">Cowpea</name>
    <dbReference type="NCBI Taxonomy" id="3917"/>
    <lineage>
        <taxon>Eukaryota</taxon>
        <taxon>Viridiplantae</taxon>
        <taxon>Streptophyta</taxon>
        <taxon>Embryophyta</taxon>
        <taxon>Tracheophyta</taxon>
        <taxon>Spermatophyta</taxon>
        <taxon>Magnoliopsida</taxon>
        <taxon>eudicotyledons</taxon>
        <taxon>Gunneridae</taxon>
        <taxon>Pentapetalae</taxon>
        <taxon>rosids</taxon>
        <taxon>fabids</taxon>
        <taxon>Fabales</taxon>
        <taxon>Fabaceae</taxon>
        <taxon>Papilionoideae</taxon>
        <taxon>50 kb inversion clade</taxon>
        <taxon>NPAAA clade</taxon>
        <taxon>indigoferoid/millettioid clade</taxon>
        <taxon>Phaseoleae</taxon>
        <taxon>Vigna</taxon>
    </lineage>
</organism>
<accession>A0A4D6M5R9</accession>
<evidence type="ECO:0000313" key="3">
    <source>
        <dbReference type="Proteomes" id="UP000501690"/>
    </source>
</evidence>
<name>A0A4D6M5R9_VIGUN</name>
<gene>
    <name evidence="2" type="ORF">DEO72_LG6g1349</name>
</gene>
<dbReference type="AlphaFoldDB" id="A0A4D6M5R9"/>
<feature type="compositionally biased region" description="Low complexity" evidence="1">
    <location>
        <begin position="36"/>
        <end position="48"/>
    </location>
</feature>
<dbReference type="Gramene" id="Vigun01g069000.1.v1.2">
    <property type="protein sequence ID" value="Vigun01g069000.1.v1.2.CDS.1"/>
    <property type="gene ID" value="Vigun01g069000.v1.2"/>
</dbReference>
<feature type="compositionally biased region" description="Low complexity" evidence="1">
    <location>
        <begin position="68"/>
        <end position="79"/>
    </location>
</feature>
<evidence type="ECO:0000313" key="2">
    <source>
        <dbReference type="EMBL" id="QCD96642.1"/>
    </source>
</evidence>
<proteinExistence type="predicted"/>
<feature type="region of interest" description="Disordered" evidence="1">
    <location>
        <begin position="36"/>
        <end position="114"/>
    </location>
</feature>
<keyword evidence="3" id="KW-1185">Reference proteome</keyword>
<reference evidence="2 3" key="1">
    <citation type="submission" date="2019-04" db="EMBL/GenBank/DDBJ databases">
        <title>An improved genome assembly and genetic linkage map for asparagus bean, Vigna unguiculata ssp. sesquipedialis.</title>
        <authorList>
            <person name="Xia Q."/>
            <person name="Zhang R."/>
            <person name="Dong Y."/>
        </authorList>
    </citation>
    <scope>NUCLEOTIDE SEQUENCE [LARGE SCALE GENOMIC DNA]</scope>
    <source>
        <tissue evidence="2">Leaf</tissue>
    </source>
</reference>
<evidence type="ECO:0000256" key="1">
    <source>
        <dbReference type="SAM" id="MobiDB-lite"/>
    </source>
</evidence>
<dbReference type="Proteomes" id="UP000501690">
    <property type="component" value="Linkage Group LG6"/>
</dbReference>
<dbReference type="EMBL" id="CP039350">
    <property type="protein sequence ID" value="QCD96642.1"/>
    <property type="molecule type" value="Genomic_DNA"/>
</dbReference>
<protein>
    <submittedName>
        <fullName evidence="2">Uncharacterized protein</fullName>
    </submittedName>
</protein>
<sequence length="152" mass="16814">MSRGGLILKPNFNSSLPSLHFTNDSFSSLLPTHKIPAAGATAASPTAGETHRRRRQPPPEASPTGTQLPKSSPSSFLLSRKTGPDPGAPPSHTMSVQPRVRQLQPPRPRLPPRRHCHLQRAPSEMPVATTFLLWFHFFDLCWVVMTNRRDGL</sequence>